<feature type="region of interest" description="Disordered" evidence="1">
    <location>
        <begin position="1"/>
        <end position="45"/>
    </location>
</feature>
<protein>
    <recommendedName>
        <fullName evidence="2">PsbP C-terminal domain-containing protein</fullName>
    </recommendedName>
</protein>
<dbReference type="GO" id="GO:0015979">
    <property type="term" value="P:photosynthesis"/>
    <property type="evidence" value="ECO:0007669"/>
    <property type="project" value="InterPro"/>
</dbReference>
<dbReference type="OrthoDB" id="498486at2759"/>
<dbReference type="InterPro" id="IPR016123">
    <property type="entry name" value="Mog1/PsbP_a/b/a-sand"/>
</dbReference>
<dbReference type="Proteomes" id="UP000001568">
    <property type="component" value="Chromosome 20"/>
</dbReference>
<name>A4SAT7_OSTLU</name>
<evidence type="ECO:0000313" key="4">
    <source>
        <dbReference type="Proteomes" id="UP000001568"/>
    </source>
</evidence>
<proteinExistence type="predicted"/>
<dbReference type="HOGENOM" id="CLU_1143911_0_0_1"/>
<dbReference type="KEGG" id="olu:OSTLU_29376"/>
<evidence type="ECO:0000256" key="1">
    <source>
        <dbReference type="SAM" id="MobiDB-lite"/>
    </source>
</evidence>
<dbReference type="GO" id="GO:0009654">
    <property type="term" value="C:photosystem II oxygen evolving complex"/>
    <property type="evidence" value="ECO:0007669"/>
    <property type="project" value="InterPro"/>
</dbReference>
<evidence type="ECO:0000313" key="3">
    <source>
        <dbReference type="EMBL" id="ABP00979.1"/>
    </source>
</evidence>
<dbReference type="RefSeq" id="XP_001422662.1">
    <property type="nucleotide sequence ID" value="XM_001422625.1"/>
</dbReference>
<feature type="compositionally biased region" description="Low complexity" evidence="1">
    <location>
        <begin position="1"/>
        <end position="14"/>
    </location>
</feature>
<sequence length="245" mass="27147">MRASPIGARAATRAAPRRERRRDAKRSAAARARGSDDARAGATTTRRRFARGLQLSLLPLLAKDARARDEGDATKETRTFSVETRSFRVGNVPEYFEEIDLGDSASGKTYETLLRDKRFGLAGNTITLSKQTASSGGPRSLRDIGSIEDVAARLVDSENKKSRGKANAKLRVFAERRKDSIEYYDIVYEKNVLGVRRVIQCTLALDVDDAGSSTLYTLTVEEDAERYDDAEAEMRAVADGFKIFR</sequence>
<dbReference type="SUPFAM" id="SSF55724">
    <property type="entry name" value="Mog1p/PsbP-like"/>
    <property type="match status" value="1"/>
</dbReference>
<dbReference type="EMBL" id="CP000600">
    <property type="protein sequence ID" value="ABP00979.1"/>
    <property type="molecule type" value="Genomic_DNA"/>
</dbReference>
<dbReference type="GO" id="GO:0005509">
    <property type="term" value="F:calcium ion binding"/>
    <property type="evidence" value="ECO:0007669"/>
    <property type="project" value="InterPro"/>
</dbReference>
<dbReference type="GeneID" id="5006719"/>
<evidence type="ECO:0000259" key="2">
    <source>
        <dbReference type="Pfam" id="PF01789"/>
    </source>
</evidence>
<dbReference type="AlphaFoldDB" id="A4SAT7"/>
<gene>
    <name evidence="3" type="ORF">OSTLU_29376</name>
</gene>
<keyword evidence="4" id="KW-1185">Reference proteome</keyword>
<dbReference type="Pfam" id="PF01789">
    <property type="entry name" value="PsbP"/>
    <property type="match status" value="1"/>
</dbReference>
<dbReference type="Gene3D" id="3.40.1000.10">
    <property type="entry name" value="Mog1/PsbP, alpha/beta/alpha sandwich"/>
    <property type="match status" value="1"/>
</dbReference>
<dbReference type="GO" id="GO:0019898">
    <property type="term" value="C:extrinsic component of membrane"/>
    <property type="evidence" value="ECO:0007669"/>
    <property type="project" value="InterPro"/>
</dbReference>
<dbReference type="Gramene" id="ABP00979">
    <property type="protein sequence ID" value="ABP00979"/>
    <property type="gene ID" value="OSTLU_29376"/>
</dbReference>
<organism evidence="3 4">
    <name type="scientific">Ostreococcus lucimarinus (strain CCE9901)</name>
    <dbReference type="NCBI Taxonomy" id="436017"/>
    <lineage>
        <taxon>Eukaryota</taxon>
        <taxon>Viridiplantae</taxon>
        <taxon>Chlorophyta</taxon>
        <taxon>Mamiellophyceae</taxon>
        <taxon>Mamiellales</taxon>
        <taxon>Bathycoccaceae</taxon>
        <taxon>Ostreococcus</taxon>
    </lineage>
</organism>
<dbReference type="InterPro" id="IPR002683">
    <property type="entry name" value="PsbP_C"/>
</dbReference>
<reference evidence="3 4" key="1">
    <citation type="journal article" date="2007" name="Proc. Natl. Acad. Sci. U.S.A.">
        <title>The tiny eukaryote Ostreococcus provides genomic insights into the paradox of plankton speciation.</title>
        <authorList>
            <person name="Palenik B."/>
            <person name="Grimwood J."/>
            <person name="Aerts A."/>
            <person name="Rouze P."/>
            <person name="Salamov A."/>
            <person name="Putnam N."/>
            <person name="Dupont C."/>
            <person name="Jorgensen R."/>
            <person name="Derelle E."/>
            <person name="Rombauts S."/>
            <person name="Zhou K."/>
            <person name="Otillar R."/>
            <person name="Merchant S.S."/>
            <person name="Podell S."/>
            <person name="Gaasterland T."/>
            <person name="Napoli C."/>
            <person name="Gendler K."/>
            <person name="Manuell A."/>
            <person name="Tai V."/>
            <person name="Vallon O."/>
            <person name="Piganeau G."/>
            <person name="Jancek S."/>
            <person name="Heijde M."/>
            <person name="Jabbari K."/>
            <person name="Bowler C."/>
            <person name="Lohr M."/>
            <person name="Robbens S."/>
            <person name="Werner G."/>
            <person name="Dubchak I."/>
            <person name="Pazour G.J."/>
            <person name="Ren Q."/>
            <person name="Paulsen I."/>
            <person name="Delwiche C."/>
            <person name="Schmutz J."/>
            <person name="Rokhsar D."/>
            <person name="Van de Peer Y."/>
            <person name="Moreau H."/>
            <person name="Grigoriev I.V."/>
        </authorList>
    </citation>
    <scope>NUCLEOTIDE SEQUENCE [LARGE SCALE GENOMIC DNA]</scope>
    <source>
        <strain evidence="3 4">CCE9901</strain>
    </source>
</reference>
<accession>A4SAT7</accession>
<feature type="domain" description="PsbP C-terminal" evidence="2">
    <location>
        <begin position="139"/>
        <end position="243"/>
    </location>
</feature>